<dbReference type="AlphaFoldDB" id="A0AA39QSR9"/>
<dbReference type="Pfam" id="PF06985">
    <property type="entry name" value="HET"/>
    <property type="match status" value="1"/>
</dbReference>
<keyword evidence="3" id="KW-1185">Reference proteome</keyword>
<feature type="domain" description="Heterokaryon incompatibility" evidence="1">
    <location>
        <begin position="2"/>
        <end position="149"/>
    </location>
</feature>
<evidence type="ECO:0000313" key="2">
    <source>
        <dbReference type="EMBL" id="KAK0507229.1"/>
    </source>
</evidence>
<gene>
    <name evidence="2" type="ORF">JMJ35_010267</name>
</gene>
<dbReference type="EMBL" id="JAFEKC020000024">
    <property type="protein sequence ID" value="KAK0507229.1"/>
    <property type="molecule type" value="Genomic_DNA"/>
</dbReference>
<proteinExistence type="predicted"/>
<accession>A0AA39QSR9</accession>
<evidence type="ECO:0000313" key="3">
    <source>
        <dbReference type="Proteomes" id="UP001166286"/>
    </source>
</evidence>
<dbReference type="PANTHER" id="PTHR33112">
    <property type="entry name" value="DOMAIN PROTEIN, PUTATIVE-RELATED"/>
    <property type="match status" value="1"/>
</dbReference>
<protein>
    <recommendedName>
        <fullName evidence="1">Heterokaryon incompatibility domain-containing protein</fullName>
    </recommendedName>
</protein>
<sequence length="479" mass="54385">MTLSHCWGKSEFLKLTKTTFQRLRDGFSGSDTLSKTFQDAITICRELGVTYLWIDSLCIFQDSFEDWRYEAAQMGHVYENSLCNIAATGASNDEEGCFKDRDGSLVQRCTIKSQWDNHNNGTLEIIDDQLWKNEMNQAPLNQRGWVMQERWLSPRVLHYGRNQILWECGELDACETYPGGLPELLRDYLSGFKLDPEAGAFLGYCANGNAITSYTNSSRRRKVATSTSDTNVYYRSTWNFLINKYSITSLTKGEDKLVAMSGIAKRVQVLLNDEYLAGLWRKYLPTQLLWTVRDRRLANNLPLTRPRPYRAPSWSWASVDGEIGYYYEDYEDYGGILITVLDAGVTPVGADSTGQIKDGFIRLTGRIFLAHELVRHRPSCNFRLRVGSENLEGYYDPDTKPQALGNISFYFLPIWSVTGWNLPDIIGLILQPAAKGNGTYERIGLCTVAGEDYSALKRSQDNKDKSLYENADGETIVLI</sequence>
<reference evidence="2" key="1">
    <citation type="submission" date="2023-03" db="EMBL/GenBank/DDBJ databases">
        <title>Complete genome of Cladonia borealis.</title>
        <authorList>
            <person name="Park H."/>
        </authorList>
    </citation>
    <scope>NUCLEOTIDE SEQUENCE</scope>
    <source>
        <strain evidence="2">ANT050790</strain>
    </source>
</reference>
<dbReference type="InterPro" id="IPR010730">
    <property type="entry name" value="HET"/>
</dbReference>
<dbReference type="Proteomes" id="UP001166286">
    <property type="component" value="Unassembled WGS sequence"/>
</dbReference>
<name>A0AA39QSR9_9LECA</name>
<organism evidence="2 3">
    <name type="scientific">Cladonia borealis</name>
    <dbReference type="NCBI Taxonomy" id="184061"/>
    <lineage>
        <taxon>Eukaryota</taxon>
        <taxon>Fungi</taxon>
        <taxon>Dikarya</taxon>
        <taxon>Ascomycota</taxon>
        <taxon>Pezizomycotina</taxon>
        <taxon>Lecanoromycetes</taxon>
        <taxon>OSLEUM clade</taxon>
        <taxon>Lecanoromycetidae</taxon>
        <taxon>Lecanorales</taxon>
        <taxon>Lecanorineae</taxon>
        <taxon>Cladoniaceae</taxon>
        <taxon>Cladonia</taxon>
    </lineage>
</organism>
<evidence type="ECO:0000259" key="1">
    <source>
        <dbReference type="Pfam" id="PF06985"/>
    </source>
</evidence>
<dbReference type="PANTHER" id="PTHR33112:SF11">
    <property type="entry name" value="HETEROKARYON INCOMPATIBILITY DOMAIN-CONTAINING PROTEIN"/>
    <property type="match status" value="1"/>
</dbReference>
<comment type="caution">
    <text evidence="2">The sequence shown here is derived from an EMBL/GenBank/DDBJ whole genome shotgun (WGS) entry which is preliminary data.</text>
</comment>